<sequence length="101" mass="12308">MISLKTIPFKKDKQKYLKANVLSYKHRKKQNIKHFYLEKLKIILKYKNLNYSILKNLLLKNNINLNINILYLLLTNLNFYNLIKNNYFITTISLHLLFKYI</sequence>
<dbReference type="SUPFAM" id="SSF74731">
    <property type="entry name" value="Ribosomal protein L20"/>
    <property type="match status" value="1"/>
</dbReference>
<proteinExistence type="predicted"/>
<name>A0A5C1H818_9APIC</name>
<organism evidence="1">
    <name type="scientific">Nephromyces sp. ex Molgula occidentalis</name>
    <dbReference type="NCBI Taxonomy" id="2544991"/>
    <lineage>
        <taxon>Eukaryota</taxon>
        <taxon>Sar</taxon>
        <taxon>Alveolata</taxon>
        <taxon>Apicomplexa</taxon>
        <taxon>Aconoidasida</taxon>
        <taxon>Nephromycida</taxon>
        <taxon>Nephromyces</taxon>
    </lineage>
</organism>
<dbReference type="AlphaFoldDB" id="A0A5C1H818"/>
<dbReference type="InterPro" id="IPR035566">
    <property type="entry name" value="Ribosomal_protein_bL20_C"/>
</dbReference>
<protein>
    <recommendedName>
        <fullName evidence="2">50S ribosomal protein L20</fullName>
    </recommendedName>
</protein>
<accession>A0A5C1H818</accession>
<gene>
    <name evidence="1" type="primary">orf100</name>
</gene>
<evidence type="ECO:0008006" key="2">
    <source>
        <dbReference type="Google" id="ProtNLM"/>
    </source>
</evidence>
<reference evidence="1" key="1">
    <citation type="journal article" date="2019" name="Genome Biol. Evol.">
        <title>Nephromyces represents a diverse and novel lineage of the Apicomplexa that has retained apicoplasts.</title>
        <authorList>
            <person name="Munoz-Gomez S.A."/>
            <person name="Durnin K."/>
            <person name="Eme L."/>
            <person name="Paight C."/>
            <person name="Lane C.E."/>
            <person name="Saffo M.B."/>
            <person name="Slamovits C.H."/>
        </authorList>
    </citation>
    <scope>NUCLEOTIDE SEQUENCE</scope>
    <source>
        <strain evidence="1">656</strain>
    </source>
</reference>
<evidence type="ECO:0000313" key="1">
    <source>
        <dbReference type="EMBL" id="QEM01757.1"/>
    </source>
</evidence>
<dbReference type="EMBL" id="MK573206">
    <property type="protein sequence ID" value="QEM01757.1"/>
    <property type="molecule type" value="Genomic_DNA"/>
</dbReference>